<dbReference type="Proteomes" id="UP001487740">
    <property type="component" value="Unassembled WGS sequence"/>
</dbReference>
<feature type="region of interest" description="Disordered" evidence="1">
    <location>
        <begin position="504"/>
        <end position="547"/>
    </location>
</feature>
<sequence>MHGSPYPPSRSLPKSPDPTRLSPYNSRPHTKVGVVQNTVGGGARGPSRPQAPIRTTVPRGVPRTSALPPVMPAVLSPVAPPAPVNHRVQLGRQPLPPFIHPLTPIAPPRPPMNPVPRPPVHQRLPAVPTPPDPSRTPSLPLHLTPLEAAQLARLLSDPLWRRHFLGAANRLGLADDKDSSAIAAAYPSDSSWMSGVGSVMGGVADSLPSLERAVTTMSFLAFGIFMTNLVVQAMVNTTTITSIFGKEGRDSSFSQPFQALPLDLTSFMAEEGEAEAEGREEAEGGKEAEETDSWMTVEGVKQSVQSISDVYLGLQDVARKGLAQVVGALGVESGLPLPPRLPQDLQLPPECMRRLLCEVHGAATARHGHTRSYAMLPFWTAAVRWLKDGDQQEQKEEKIPAILEDLRAEVAGQSGRNCSALFPACHDPNLLPFRTLLQEERGEGTAGGERDGVENQLFVRGASRWAGLPVLPVPRCQVRPHCRTVAEAGVCVVTWDGAVYILEEEEEEEKDEEEMGEEEKIRRRKRGEEEGIGGKEEEMGEERRKRR</sequence>
<proteinExistence type="predicted"/>
<comment type="caution">
    <text evidence="2">The sequence shown here is derived from an EMBL/GenBank/DDBJ whole genome shotgun (WGS) entry which is preliminary data.</text>
</comment>
<accession>A0AAW0TT90</accession>
<feature type="region of interest" description="Disordered" evidence="1">
    <location>
        <begin position="1"/>
        <end position="65"/>
    </location>
</feature>
<name>A0AAW0TT90_SCYPA</name>
<evidence type="ECO:0000256" key="1">
    <source>
        <dbReference type="SAM" id="MobiDB-lite"/>
    </source>
</evidence>
<dbReference type="EMBL" id="JARAKH010000026">
    <property type="protein sequence ID" value="KAK8389916.1"/>
    <property type="molecule type" value="Genomic_DNA"/>
</dbReference>
<feature type="compositionally biased region" description="Basic and acidic residues" evidence="1">
    <location>
        <begin position="518"/>
        <end position="547"/>
    </location>
</feature>
<gene>
    <name evidence="2" type="ORF">O3P69_012844</name>
</gene>
<feature type="compositionally biased region" description="Basic and acidic residues" evidence="1">
    <location>
        <begin position="276"/>
        <end position="288"/>
    </location>
</feature>
<feature type="compositionally biased region" description="Acidic residues" evidence="1">
    <location>
        <begin position="504"/>
        <end position="517"/>
    </location>
</feature>
<protein>
    <submittedName>
        <fullName evidence="2">Uncharacterized protein</fullName>
    </submittedName>
</protein>
<organism evidence="2 3">
    <name type="scientific">Scylla paramamosain</name>
    <name type="common">Mud crab</name>
    <dbReference type="NCBI Taxonomy" id="85552"/>
    <lineage>
        <taxon>Eukaryota</taxon>
        <taxon>Metazoa</taxon>
        <taxon>Ecdysozoa</taxon>
        <taxon>Arthropoda</taxon>
        <taxon>Crustacea</taxon>
        <taxon>Multicrustacea</taxon>
        <taxon>Malacostraca</taxon>
        <taxon>Eumalacostraca</taxon>
        <taxon>Eucarida</taxon>
        <taxon>Decapoda</taxon>
        <taxon>Pleocyemata</taxon>
        <taxon>Brachyura</taxon>
        <taxon>Eubrachyura</taxon>
        <taxon>Portunoidea</taxon>
        <taxon>Portunidae</taxon>
        <taxon>Portuninae</taxon>
        <taxon>Scylla</taxon>
    </lineage>
</organism>
<keyword evidence="3" id="KW-1185">Reference proteome</keyword>
<reference evidence="2 3" key="1">
    <citation type="submission" date="2023-03" db="EMBL/GenBank/DDBJ databases">
        <title>High-quality genome of Scylla paramamosain provides insights in environmental adaptation.</title>
        <authorList>
            <person name="Zhang L."/>
        </authorList>
    </citation>
    <scope>NUCLEOTIDE SEQUENCE [LARGE SCALE GENOMIC DNA]</scope>
    <source>
        <strain evidence="2">LZ_2023a</strain>
        <tissue evidence="2">Muscle</tissue>
    </source>
</reference>
<feature type="compositionally biased region" description="Pro residues" evidence="1">
    <location>
        <begin position="1"/>
        <end position="10"/>
    </location>
</feature>
<evidence type="ECO:0000313" key="2">
    <source>
        <dbReference type="EMBL" id="KAK8389916.1"/>
    </source>
</evidence>
<feature type="region of interest" description="Disordered" evidence="1">
    <location>
        <begin position="271"/>
        <end position="292"/>
    </location>
</feature>
<dbReference type="AlphaFoldDB" id="A0AAW0TT90"/>
<evidence type="ECO:0000313" key="3">
    <source>
        <dbReference type="Proteomes" id="UP001487740"/>
    </source>
</evidence>